<feature type="domain" description="AMP-binding enzyme C-terminal" evidence="4">
    <location>
        <begin position="450"/>
        <end position="526"/>
    </location>
</feature>
<dbReference type="OMA" id="YTDGRDK"/>
<keyword evidence="2" id="KW-0576">Peroxisome</keyword>
<evidence type="ECO:0000256" key="1">
    <source>
        <dbReference type="ARBA" id="ARBA00004275"/>
    </source>
</evidence>
<dbReference type="PANTHER" id="PTHR24096">
    <property type="entry name" value="LONG-CHAIN-FATTY-ACID--COA LIGASE"/>
    <property type="match status" value="1"/>
</dbReference>
<dbReference type="GO" id="GO:0004467">
    <property type="term" value="F:long-chain fatty acid-CoA ligase activity"/>
    <property type="evidence" value="ECO:0007669"/>
    <property type="project" value="TreeGrafter"/>
</dbReference>
<dbReference type="InterPro" id="IPR045851">
    <property type="entry name" value="AMP-bd_C_sf"/>
</dbReference>
<sequence length="548" mass="61250">MSNYDSINKIWSSNNQKSIFNPETSVGEIVLYSLERTPDKICEISDDYGSFLTCLEVRKRSIQVAKCLTNIGVKFGDICAIVSKNNPEVSSVAFGCLFIGSPLNTLDPSFDQKDFCHMLGLTRPKIIFAESSVVNEIQSACNKIKLQAKIYCFTNKDGTVTDDIDSVKSLFDPNHIIEDFEEYFPVQIPNTRKHIAFIICSSGTSGLSKGVCTSHAQIVAQTLRFWPIHSSDTIFAFSSLYWITGIMTLLRGVVEGSIRINTCQPFTPEYYLKLIEKHRITNAFVPPSQMALMLECEDIKNAVLSSFQRCYTGGSFVLEELRMEFEKQLGNDGKVIVGYGMSEIASSCTINFKRKPGSVGGVVNEHQIKIVSEDGESLGPGEKGEICILPPVLFLGYYGNEEQLNDILDSEGWLHSGDLGYFDSDGYLFIVGRKKEMIKFRNHQIAPGDIEGIVQQTTGLNQVCAVAIEDHRHGTDLPAVVLVRPMNFHLNEEQIINVLDKNLTDIKKLRGGVYFVAKLPMTPSGKVLRRLTKELANNLWRETLEKEK</sequence>
<evidence type="ECO:0000259" key="4">
    <source>
        <dbReference type="Pfam" id="PF13193"/>
    </source>
</evidence>
<evidence type="ECO:0000259" key="3">
    <source>
        <dbReference type="Pfam" id="PF00501"/>
    </source>
</evidence>
<dbReference type="InterPro" id="IPR042099">
    <property type="entry name" value="ANL_N_sf"/>
</dbReference>
<dbReference type="Gene3D" id="3.30.300.30">
    <property type="match status" value="1"/>
</dbReference>
<evidence type="ECO:0000256" key="2">
    <source>
        <dbReference type="ARBA" id="ARBA00023140"/>
    </source>
</evidence>
<reference evidence="5" key="1">
    <citation type="submission" date="2018-04" db="EMBL/GenBank/DDBJ databases">
        <authorList>
            <person name="Go L.Y."/>
            <person name="Mitchell J.A."/>
        </authorList>
    </citation>
    <scope>NUCLEOTIDE SEQUENCE</scope>
    <source>
        <tissue evidence="5">Whole organism</tissue>
    </source>
</reference>
<accession>A0A336MBN5</accession>
<dbReference type="GO" id="GO:0005777">
    <property type="term" value="C:peroxisome"/>
    <property type="evidence" value="ECO:0007669"/>
    <property type="project" value="UniProtKB-SubCell"/>
</dbReference>
<dbReference type="PROSITE" id="PS00455">
    <property type="entry name" value="AMP_BINDING"/>
    <property type="match status" value="1"/>
</dbReference>
<evidence type="ECO:0000313" key="5">
    <source>
        <dbReference type="EMBL" id="SSX07017.1"/>
    </source>
</evidence>
<protein>
    <submittedName>
        <fullName evidence="6">CSON014466 protein</fullName>
    </submittedName>
</protein>
<gene>
    <name evidence="6" type="primary">CSON014466</name>
</gene>
<evidence type="ECO:0000313" key="6">
    <source>
        <dbReference type="EMBL" id="SSX27360.1"/>
    </source>
</evidence>
<dbReference type="InterPro" id="IPR020845">
    <property type="entry name" value="AMP-binding_CS"/>
</dbReference>
<dbReference type="EMBL" id="UFQS01000811">
    <property type="protein sequence ID" value="SSX07017.1"/>
    <property type="molecule type" value="Genomic_DNA"/>
</dbReference>
<dbReference type="PANTHER" id="PTHR24096:SF353">
    <property type="entry name" value="GH16244P-RELATED"/>
    <property type="match status" value="1"/>
</dbReference>
<dbReference type="InterPro" id="IPR000873">
    <property type="entry name" value="AMP-dep_synth/lig_dom"/>
</dbReference>
<dbReference type="GO" id="GO:0046949">
    <property type="term" value="P:fatty-acyl-CoA biosynthetic process"/>
    <property type="evidence" value="ECO:0007669"/>
    <property type="project" value="TreeGrafter"/>
</dbReference>
<dbReference type="Gene3D" id="3.40.50.12780">
    <property type="entry name" value="N-terminal domain of ligase-like"/>
    <property type="match status" value="1"/>
</dbReference>
<comment type="subcellular location">
    <subcellularLocation>
        <location evidence="1">Peroxisome</location>
    </subcellularLocation>
</comment>
<reference evidence="6" key="2">
    <citation type="submission" date="2018-07" db="EMBL/GenBank/DDBJ databases">
        <authorList>
            <person name="Quirk P.G."/>
            <person name="Krulwich T.A."/>
        </authorList>
    </citation>
    <scope>NUCLEOTIDE SEQUENCE</scope>
</reference>
<name>A0A336MBN5_CULSO</name>
<dbReference type="Pfam" id="PF13193">
    <property type="entry name" value="AMP-binding_C"/>
    <property type="match status" value="1"/>
</dbReference>
<dbReference type="AlphaFoldDB" id="A0A336MBN5"/>
<dbReference type="VEuPathDB" id="VectorBase:CSON014466"/>
<dbReference type="Pfam" id="PF00501">
    <property type="entry name" value="AMP-binding"/>
    <property type="match status" value="1"/>
</dbReference>
<feature type="domain" description="AMP-dependent synthetase/ligase" evidence="3">
    <location>
        <begin position="34"/>
        <end position="398"/>
    </location>
</feature>
<organism evidence="6">
    <name type="scientific">Culicoides sonorensis</name>
    <name type="common">Biting midge</name>
    <dbReference type="NCBI Taxonomy" id="179676"/>
    <lineage>
        <taxon>Eukaryota</taxon>
        <taxon>Metazoa</taxon>
        <taxon>Ecdysozoa</taxon>
        <taxon>Arthropoda</taxon>
        <taxon>Hexapoda</taxon>
        <taxon>Insecta</taxon>
        <taxon>Pterygota</taxon>
        <taxon>Neoptera</taxon>
        <taxon>Endopterygota</taxon>
        <taxon>Diptera</taxon>
        <taxon>Nematocera</taxon>
        <taxon>Chironomoidea</taxon>
        <taxon>Ceratopogonidae</taxon>
        <taxon>Ceratopogoninae</taxon>
        <taxon>Culicoides</taxon>
        <taxon>Monoculicoides</taxon>
    </lineage>
</organism>
<dbReference type="FunFam" id="3.40.50.12780:FF:000025">
    <property type="entry name" value="luciferin 4-monooxygenase"/>
    <property type="match status" value="1"/>
</dbReference>
<proteinExistence type="predicted"/>
<dbReference type="InterPro" id="IPR025110">
    <property type="entry name" value="AMP-bd_C"/>
</dbReference>
<dbReference type="EMBL" id="UFQT01000811">
    <property type="protein sequence ID" value="SSX27360.1"/>
    <property type="molecule type" value="Genomic_DNA"/>
</dbReference>
<dbReference type="SUPFAM" id="SSF56801">
    <property type="entry name" value="Acetyl-CoA synthetase-like"/>
    <property type="match status" value="1"/>
</dbReference>